<dbReference type="AlphaFoldDB" id="A0A0F9V6D2"/>
<comment type="caution">
    <text evidence="4">The sequence shown here is derived from an EMBL/GenBank/DDBJ whole genome shotgun (WGS) entry which is preliminary data.</text>
</comment>
<dbReference type="Pfam" id="PF13203">
    <property type="entry name" value="DUF2201_N"/>
    <property type="match status" value="1"/>
</dbReference>
<feature type="compositionally biased region" description="Acidic residues" evidence="1">
    <location>
        <begin position="184"/>
        <end position="202"/>
    </location>
</feature>
<protein>
    <recommendedName>
        <fullName evidence="5">Metallopeptidase domain-containing protein</fullName>
    </recommendedName>
</protein>
<dbReference type="Pfam" id="PF09967">
    <property type="entry name" value="DUF2201"/>
    <property type="match status" value="1"/>
</dbReference>
<evidence type="ECO:0000256" key="1">
    <source>
        <dbReference type="SAM" id="MobiDB-lite"/>
    </source>
</evidence>
<organism evidence="4">
    <name type="scientific">marine sediment metagenome</name>
    <dbReference type="NCBI Taxonomy" id="412755"/>
    <lineage>
        <taxon>unclassified sequences</taxon>
        <taxon>metagenomes</taxon>
        <taxon>ecological metagenomes</taxon>
    </lineage>
</organism>
<gene>
    <name evidence="4" type="ORF">LCGC14_0443900</name>
</gene>
<dbReference type="InterPro" id="IPR018698">
    <property type="entry name" value="VWA-like_dom"/>
</dbReference>
<evidence type="ECO:0000259" key="2">
    <source>
        <dbReference type="Pfam" id="PF09967"/>
    </source>
</evidence>
<evidence type="ECO:0008006" key="5">
    <source>
        <dbReference type="Google" id="ProtNLM"/>
    </source>
</evidence>
<reference evidence="4" key="1">
    <citation type="journal article" date="2015" name="Nature">
        <title>Complex archaea that bridge the gap between prokaryotes and eukaryotes.</title>
        <authorList>
            <person name="Spang A."/>
            <person name="Saw J.H."/>
            <person name="Jorgensen S.L."/>
            <person name="Zaremba-Niedzwiedzka K."/>
            <person name="Martijn J."/>
            <person name="Lind A.E."/>
            <person name="van Eijk R."/>
            <person name="Schleper C."/>
            <person name="Guy L."/>
            <person name="Ettema T.J."/>
        </authorList>
    </citation>
    <scope>NUCLEOTIDE SEQUENCE</scope>
</reference>
<feature type="region of interest" description="Disordered" evidence="1">
    <location>
        <begin position="151"/>
        <end position="231"/>
    </location>
</feature>
<evidence type="ECO:0000259" key="3">
    <source>
        <dbReference type="Pfam" id="PF13203"/>
    </source>
</evidence>
<proteinExistence type="predicted"/>
<dbReference type="PANTHER" id="PTHR38730:SF1">
    <property type="entry name" value="SLL7028 PROTEIN"/>
    <property type="match status" value="1"/>
</dbReference>
<dbReference type="InterPro" id="IPR025154">
    <property type="entry name" value="Put_metallopeptidase_dom"/>
</dbReference>
<feature type="domain" description="Putative metallopeptidase" evidence="3">
    <location>
        <begin position="25"/>
        <end position="305"/>
    </location>
</feature>
<name>A0A0F9V6D2_9ZZZZ</name>
<evidence type="ECO:0000313" key="4">
    <source>
        <dbReference type="EMBL" id="KKN69101.1"/>
    </source>
</evidence>
<dbReference type="PANTHER" id="PTHR38730">
    <property type="entry name" value="SLL7028 PROTEIN"/>
    <property type="match status" value="1"/>
</dbReference>
<dbReference type="EMBL" id="LAZR01000432">
    <property type="protein sequence ID" value="KKN69101.1"/>
    <property type="molecule type" value="Genomic_DNA"/>
</dbReference>
<feature type="domain" description="VWA-like" evidence="2">
    <location>
        <begin position="323"/>
        <end position="435"/>
    </location>
</feature>
<sequence length="437" mass="49757">MSTTDIPQKLRRDPGEELPACDIGPAIVALLHTDPFYGYTIQGLRRDITDKIETLAVEAIGNFIYLRINPYFWNWASDIQTQMDLLRHEVGHLIREHLFRRGNRVSELWNIAADATINQWLVNLPKGCIYPETLNLPRDQTAEWYYDQLLEKQQQQQQQQGSGRGDHGKSADDQQGGGGQQGEGDPDDEQDGDGEGDGEQESDGQGQGGLPDLSDHWHCDGHNWGTQNIEDSDPYYVQEEVKRLIEHSLERAIHEAPGTVPGNLITQIEEALHRPKPWKRILRQFIDNATNQFKVPTRSRPNRRTGLINPGRRREFELKILCGYDTSASVVDEQLNQFMAEMDKIAEHSELYGCEFDTVCHDVFKWERGKRVEVKGRGGTDLTVPFAVAEDIKPDCLIIFTDGDGPIPEKKPRYPVLWVYTQIHSDAPWGKKVILEI</sequence>
<accession>A0A0F9V6D2</accession>